<accession>A0AAE3N845</accession>
<evidence type="ECO:0000256" key="2">
    <source>
        <dbReference type="ARBA" id="ARBA00023015"/>
    </source>
</evidence>
<dbReference type="FunFam" id="1.10.10.10:FF:000001">
    <property type="entry name" value="LysR family transcriptional regulator"/>
    <property type="match status" value="1"/>
</dbReference>
<dbReference type="Proteomes" id="UP001212602">
    <property type="component" value="Unassembled WGS sequence"/>
</dbReference>
<evidence type="ECO:0000313" key="6">
    <source>
        <dbReference type="EMBL" id="MDA7415647.1"/>
    </source>
</evidence>
<organism evidence="6 7">
    <name type="scientific">Xenophilus arseniciresistens</name>
    <dbReference type="NCBI Taxonomy" id="1283306"/>
    <lineage>
        <taxon>Bacteria</taxon>
        <taxon>Pseudomonadati</taxon>
        <taxon>Pseudomonadota</taxon>
        <taxon>Betaproteobacteria</taxon>
        <taxon>Burkholderiales</taxon>
        <taxon>Comamonadaceae</taxon>
        <taxon>Xenophilus</taxon>
    </lineage>
</organism>
<dbReference type="PANTHER" id="PTHR30537">
    <property type="entry name" value="HTH-TYPE TRANSCRIPTIONAL REGULATOR"/>
    <property type="match status" value="1"/>
</dbReference>
<keyword evidence="2" id="KW-0805">Transcription regulation</keyword>
<evidence type="ECO:0000256" key="3">
    <source>
        <dbReference type="ARBA" id="ARBA00023125"/>
    </source>
</evidence>
<dbReference type="Gene3D" id="3.40.190.290">
    <property type="match status" value="1"/>
</dbReference>
<dbReference type="GO" id="GO:0006351">
    <property type="term" value="P:DNA-templated transcription"/>
    <property type="evidence" value="ECO:0007669"/>
    <property type="project" value="TreeGrafter"/>
</dbReference>
<comment type="caution">
    <text evidence="6">The sequence shown here is derived from an EMBL/GenBank/DDBJ whole genome shotgun (WGS) entry which is preliminary data.</text>
</comment>
<dbReference type="AlphaFoldDB" id="A0AAE3N845"/>
<name>A0AAE3N845_9BURK</name>
<protein>
    <submittedName>
        <fullName evidence="6">LysR family transcriptional regulator</fullName>
    </submittedName>
</protein>
<dbReference type="InterPro" id="IPR036388">
    <property type="entry name" value="WH-like_DNA-bd_sf"/>
</dbReference>
<dbReference type="InterPro" id="IPR058163">
    <property type="entry name" value="LysR-type_TF_proteobact-type"/>
</dbReference>
<keyword evidence="3" id="KW-0238">DNA-binding</keyword>
<reference evidence="6" key="1">
    <citation type="submission" date="2023-01" db="EMBL/GenBank/DDBJ databases">
        <title>Xenophilus mangrovi sp. nov., isolated from soil of Mangrove nature reserve.</title>
        <authorList>
            <person name="Xu S."/>
            <person name="Liu Z."/>
            <person name="Xu Y."/>
        </authorList>
    </citation>
    <scope>NUCLEOTIDE SEQUENCE</scope>
    <source>
        <strain evidence="6">YW8</strain>
    </source>
</reference>
<proteinExistence type="inferred from homology"/>
<keyword evidence="4" id="KW-0804">Transcription</keyword>
<dbReference type="CDD" id="cd08472">
    <property type="entry name" value="PBP2_CrgA_like_3"/>
    <property type="match status" value="1"/>
</dbReference>
<dbReference type="GO" id="GO:0003700">
    <property type="term" value="F:DNA-binding transcription factor activity"/>
    <property type="evidence" value="ECO:0007669"/>
    <property type="project" value="InterPro"/>
</dbReference>
<dbReference type="Gene3D" id="1.10.10.10">
    <property type="entry name" value="Winged helix-like DNA-binding domain superfamily/Winged helix DNA-binding domain"/>
    <property type="match status" value="1"/>
</dbReference>
<dbReference type="FunFam" id="3.40.190.290:FF:000001">
    <property type="entry name" value="Transcriptional regulator, LysR family"/>
    <property type="match status" value="1"/>
</dbReference>
<evidence type="ECO:0000313" key="7">
    <source>
        <dbReference type="Proteomes" id="UP001212602"/>
    </source>
</evidence>
<dbReference type="Pfam" id="PF00126">
    <property type="entry name" value="HTH_1"/>
    <property type="match status" value="1"/>
</dbReference>
<evidence type="ECO:0000256" key="4">
    <source>
        <dbReference type="ARBA" id="ARBA00023163"/>
    </source>
</evidence>
<evidence type="ECO:0000256" key="1">
    <source>
        <dbReference type="ARBA" id="ARBA00009437"/>
    </source>
</evidence>
<dbReference type="InterPro" id="IPR000847">
    <property type="entry name" value="LysR_HTH_N"/>
</dbReference>
<gene>
    <name evidence="6" type="ORF">PGB34_04665</name>
</gene>
<dbReference type="EMBL" id="JAQIPB010000002">
    <property type="protein sequence ID" value="MDA7415647.1"/>
    <property type="molecule type" value="Genomic_DNA"/>
</dbReference>
<sequence length="307" mass="33763">MDRIDNLRIFLRIAHCASFTQAGAQLGIPRASVSLALQQLEARLGVQLLHRTTRRVRLTPDGQALLAHADALVADMDELEQQFRAPQAATGGKLRVDVPSRIARRFIAPALPQFLAAHPMLELELGSSDRRVDLLQEGVDCALRVGALPDSSLVARPLGQFELINCASPAYLARHGTPRSPRELIENGHEEVHYTAPGSTRHAPWEWVLRGKLHSVALPGRAAANNAETYIACALAGLGLIQIPIFDVREHLAAGELVQVMPQACAPPMPVHLLYPHRRHLARRVQRFGDWLQQLLAPHLLQPAHPS</sequence>
<comment type="similarity">
    <text evidence="1">Belongs to the LysR transcriptional regulatory family.</text>
</comment>
<feature type="domain" description="HTH lysR-type" evidence="5">
    <location>
        <begin position="1"/>
        <end position="59"/>
    </location>
</feature>
<dbReference type="SUPFAM" id="SSF46785">
    <property type="entry name" value="Winged helix' DNA-binding domain"/>
    <property type="match status" value="1"/>
</dbReference>
<dbReference type="InterPro" id="IPR005119">
    <property type="entry name" value="LysR_subst-bd"/>
</dbReference>
<dbReference type="PANTHER" id="PTHR30537:SF72">
    <property type="entry name" value="LYSR FAMILY TRANSCRIPTIONAL REGULATOR"/>
    <property type="match status" value="1"/>
</dbReference>
<dbReference type="PROSITE" id="PS50931">
    <property type="entry name" value="HTH_LYSR"/>
    <property type="match status" value="1"/>
</dbReference>
<dbReference type="RefSeq" id="WP_271426926.1">
    <property type="nucleotide sequence ID" value="NZ_JAQIPB010000002.1"/>
</dbReference>
<dbReference type="SUPFAM" id="SSF53850">
    <property type="entry name" value="Periplasmic binding protein-like II"/>
    <property type="match status" value="1"/>
</dbReference>
<keyword evidence="7" id="KW-1185">Reference proteome</keyword>
<dbReference type="Pfam" id="PF03466">
    <property type="entry name" value="LysR_substrate"/>
    <property type="match status" value="1"/>
</dbReference>
<dbReference type="GO" id="GO:0043565">
    <property type="term" value="F:sequence-specific DNA binding"/>
    <property type="evidence" value="ECO:0007669"/>
    <property type="project" value="TreeGrafter"/>
</dbReference>
<evidence type="ECO:0000259" key="5">
    <source>
        <dbReference type="PROSITE" id="PS50931"/>
    </source>
</evidence>
<dbReference type="InterPro" id="IPR036390">
    <property type="entry name" value="WH_DNA-bd_sf"/>
</dbReference>